<keyword evidence="2" id="KW-1185">Reference proteome</keyword>
<sequence>MFKFCPACGGKLPQNGICRFCPHCGQGLPALEQYGTLPQQPEPAPPLCSSFPGEAVEQPAFLPNQELFSVVLKSSSNKERLANRLSQVLKRTANATRMAVELAPCLILYKSKAEDVQTAVSIFEEEGSAYTVISGDLEPATPVSQLVAGFHQLDRETQLLLQATPSALWLGEEFKVIIPDVELENERGLLVITGKNLCFVATQAKAGKVRWNITPYSQIAEILEKPEGGGGIIEVIYREFGREDSFFIADESLFRQACAQLCKAIEQTAAV</sequence>
<protein>
    <submittedName>
        <fullName evidence="1">Uncharacterized protein</fullName>
    </submittedName>
</protein>
<dbReference type="EMBL" id="SLUI01000004">
    <property type="protein sequence ID" value="TCL38284.1"/>
    <property type="molecule type" value="Genomic_DNA"/>
</dbReference>
<dbReference type="AlphaFoldDB" id="A0A4R1PZ89"/>
<evidence type="ECO:0000313" key="1">
    <source>
        <dbReference type="EMBL" id="TCL38284.1"/>
    </source>
</evidence>
<dbReference type="OrthoDB" id="1677155at2"/>
<gene>
    <name evidence="1" type="ORF">EV210_104268</name>
</gene>
<comment type="caution">
    <text evidence="1">The sequence shown here is derived from an EMBL/GenBank/DDBJ whole genome shotgun (WGS) entry which is preliminary data.</text>
</comment>
<proteinExistence type="predicted"/>
<reference evidence="1 2" key="1">
    <citation type="submission" date="2019-03" db="EMBL/GenBank/DDBJ databases">
        <title>Genomic Encyclopedia of Type Strains, Phase IV (KMG-IV): sequencing the most valuable type-strain genomes for metagenomic binning, comparative biology and taxonomic classification.</title>
        <authorList>
            <person name="Goeker M."/>
        </authorList>
    </citation>
    <scope>NUCLEOTIDE SEQUENCE [LARGE SCALE GENOMIC DNA]</scope>
    <source>
        <strain evidence="1 2">DSM 15969</strain>
    </source>
</reference>
<dbReference type="Proteomes" id="UP000295063">
    <property type="component" value="Unassembled WGS sequence"/>
</dbReference>
<accession>A0A4R1PZ89</accession>
<dbReference type="RefSeq" id="WP_132078053.1">
    <property type="nucleotide sequence ID" value="NZ_SLUI01000004.1"/>
</dbReference>
<evidence type="ECO:0000313" key="2">
    <source>
        <dbReference type="Proteomes" id="UP000295063"/>
    </source>
</evidence>
<organism evidence="1 2">
    <name type="scientific">Anaerospora hongkongensis</name>
    <dbReference type="NCBI Taxonomy" id="244830"/>
    <lineage>
        <taxon>Bacteria</taxon>
        <taxon>Bacillati</taxon>
        <taxon>Bacillota</taxon>
        <taxon>Negativicutes</taxon>
        <taxon>Selenomonadales</taxon>
        <taxon>Sporomusaceae</taxon>
        <taxon>Anaerospora</taxon>
    </lineage>
</organism>
<name>A0A4R1PZ89_9FIRM</name>